<name>A0A0N0NN96_9EURO</name>
<dbReference type="Proteomes" id="UP000038010">
    <property type="component" value="Unassembled WGS sequence"/>
</dbReference>
<feature type="region of interest" description="Disordered" evidence="6">
    <location>
        <begin position="1"/>
        <end position="21"/>
    </location>
</feature>
<evidence type="ECO:0000256" key="1">
    <source>
        <dbReference type="ARBA" id="ARBA00004123"/>
    </source>
</evidence>
<dbReference type="Pfam" id="PF20168">
    <property type="entry name" value="PDS5"/>
    <property type="match status" value="1"/>
</dbReference>
<proteinExistence type="predicted"/>
<dbReference type="InterPro" id="IPR016024">
    <property type="entry name" value="ARM-type_fold"/>
</dbReference>
<dbReference type="CDD" id="cd19953">
    <property type="entry name" value="PDS5"/>
    <property type="match status" value="1"/>
</dbReference>
<feature type="region of interest" description="Disordered" evidence="6">
    <location>
        <begin position="583"/>
        <end position="602"/>
    </location>
</feature>
<dbReference type="InterPro" id="IPR011989">
    <property type="entry name" value="ARM-like"/>
</dbReference>
<dbReference type="RefSeq" id="XP_018001231.1">
    <property type="nucleotide sequence ID" value="XM_018148486.1"/>
</dbReference>
<dbReference type="VEuPathDB" id="FungiDB:AB675_8069"/>
<dbReference type="SUPFAM" id="SSF48371">
    <property type="entry name" value="ARM repeat"/>
    <property type="match status" value="1"/>
</dbReference>
<comment type="caution">
    <text evidence="7">The sequence shown here is derived from an EMBL/GenBank/DDBJ whole genome shotgun (WGS) entry which is preliminary data.</text>
</comment>
<gene>
    <name evidence="7" type="ORF">AB675_8069</name>
</gene>
<dbReference type="PANTHER" id="PTHR12663:SF0">
    <property type="entry name" value="PRECOCIOUS DISSOCIATION OF SISTERS 5, ISOFORM A"/>
    <property type="match status" value="1"/>
</dbReference>
<evidence type="ECO:0000313" key="7">
    <source>
        <dbReference type="EMBL" id="KPI41268.1"/>
    </source>
</evidence>
<dbReference type="OrthoDB" id="200660at2759"/>
<dbReference type="EMBL" id="LFJN01000010">
    <property type="protein sequence ID" value="KPI41268.1"/>
    <property type="molecule type" value="Genomic_DNA"/>
</dbReference>
<dbReference type="Gene3D" id="1.25.10.10">
    <property type="entry name" value="Leucine-rich Repeat Variant"/>
    <property type="match status" value="1"/>
</dbReference>
<evidence type="ECO:0000256" key="5">
    <source>
        <dbReference type="ARBA" id="ARBA00023306"/>
    </source>
</evidence>
<reference evidence="7 8" key="1">
    <citation type="submission" date="2015-06" db="EMBL/GenBank/DDBJ databases">
        <title>Draft genome of the ant-associated black yeast Phialophora attae CBS 131958.</title>
        <authorList>
            <person name="Moreno L.F."/>
            <person name="Stielow B.J."/>
            <person name="de Hoog S."/>
            <person name="Vicente V.A."/>
            <person name="Weiss V.A."/>
            <person name="de Vries M."/>
            <person name="Cruz L.M."/>
            <person name="Souza E.M."/>
        </authorList>
    </citation>
    <scope>NUCLEOTIDE SEQUENCE [LARGE SCALE GENOMIC DNA]</scope>
    <source>
        <strain evidence="7 8">CBS 131958</strain>
    </source>
</reference>
<dbReference type="GO" id="GO:0007064">
    <property type="term" value="P:mitotic sister chromatid cohesion"/>
    <property type="evidence" value="ECO:0007669"/>
    <property type="project" value="InterPro"/>
</dbReference>
<evidence type="ECO:0000256" key="3">
    <source>
        <dbReference type="ARBA" id="ARBA00022776"/>
    </source>
</evidence>
<keyword evidence="2" id="KW-0132">Cell division</keyword>
<dbReference type="GeneID" id="28740366"/>
<evidence type="ECO:0000313" key="8">
    <source>
        <dbReference type="Proteomes" id="UP000038010"/>
    </source>
</evidence>
<organism evidence="7 8">
    <name type="scientific">Cyphellophora attinorum</name>
    <dbReference type="NCBI Taxonomy" id="1664694"/>
    <lineage>
        <taxon>Eukaryota</taxon>
        <taxon>Fungi</taxon>
        <taxon>Dikarya</taxon>
        <taxon>Ascomycota</taxon>
        <taxon>Pezizomycotina</taxon>
        <taxon>Eurotiomycetes</taxon>
        <taxon>Chaetothyriomycetidae</taxon>
        <taxon>Chaetothyriales</taxon>
        <taxon>Cyphellophoraceae</taxon>
        <taxon>Cyphellophora</taxon>
    </lineage>
</organism>
<dbReference type="GO" id="GO:0005634">
    <property type="term" value="C:nucleus"/>
    <property type="evidence" value="ECO:0007669"/>
    <property type="project" value="UniProtKB-SubCell"/>
</dbReference>
<dbReference type="GO" id="GO:0051301">
    <property type="term" value="P:cell division"/>
    <property type="evidence" value="ECO:0007669"/>
    <property type="project" value="UniProtKB-KW"/>
</dbReference>
<evidence type="ECO:0000256" key="2">
    <source>
        <dbReference type="ARBA" id="ARBA00022618"/>
    </source>
</evidence>
<evidence type="ECO:0000256" key="4">
    <source>
        <dbReference type="ARBA" id="ARBA00023242"/>
    </source>
</evidence>
<sequence>MAKGLRAKPARQSQDASTEKAYDIPGLDFEQPLTWRPGKAIPIADLLDRLKDLREKLAAFDDDQPDSRLWTGLAGDLVNANLLGHKDRGIRAYAVTCILDVLKICAPDAPFQNHQLKDIFNVVINYILPALSDPTNAYNSQHVYVLQSLSESQSILLLADVDNPESLTSALFTNSFDIFAEPSSGRDVEISKTVEYHLKNLLGLVIDEIDVPHEVTDIIISQFMRVAARKQPESAVKSRKSEVNDMSQSKLQLKEYPVAYNIAKSICTTCLDKMTAQITHYFNAVIVDAGTATNNSDPSKVKRLYGNDAGDEDDGLADLRKAHRLLRELWRACPDVIANVIPQVEAELQADSVALRRLATETLGDIAAGIGIAGFVLSASIDPAAYPQISIDQAEPASTQLNPLLTPASPKPFAAVHRIPYQNFMGRRNDRSPIVREAWVEAASRVLSTRAGGIGLGDDEQAELLAGYAQALRDPDEHVRLAAIRALSKFSYHGAITILAADGGLAKSSSVFSALAERIPDRKIGIWGAASYDIQRGNEAVQIAAGDFASRIFNAYYIKDEHLHAQLERVLFEALVPLNFPSSKGSQTGKRKSKANETNTLDGPDEVRALRILTLVRSLDERSRRVLLGMQGRQSQISRGVRVFLEACESYNGGVVQDEDGEAKIRAKLSACIDSLCKPFYDAPRTSADLWKFAKQHDRRNYQLIKFAVSPEHDYKTMSNGVKELFKRIREGSTSTQSIVPSLQELIFRSAVMMYNRSHVPAIMDVARTDQFGLGATAHEVLREISSKTPEVLKSHVTALCAELEQTAPSATNFEESSAADTLKACSQYARKYPQEVSKDRKFLTALSNFALYSQSPRAAKHAVTILLTVSDRKEMHARDILTKILKDCRPGSPNFLSRLAAIGQICRYAPDIANAEADAIGHLVLADILSKNRKSSKSDAAGEWTDHPDEETQAKEISLKILVNQCRGEGIEASEDFVAVAETNYKTLFELIENDGEISTAKDTPPGQRNRLRLAAARMILKLCTSNRQFEALTTPTRFHALAWIVIHPPNDVRTSFVSQVRKYYAQNRLSTRWLTIMFLLAFEPDDELRSSALNFLKSRTQAFERKQQDNKSGSDAT</sequence>
<keyword evidence="4" id="KW-0539">Nucleus</keyword>
<protein>
    <submittedName>
        <fullName evidence="7">Sister chromatid cohesion protein pds5</fullName>
    </submittedName>
</protein>
<dbReference type="PANTHER" id="PTHR12663">
    <property type="entry name" value="ANDROGEN INDUCED INHIBITOR OF PROLIFERATION AS3 / PDS5-RELATED"/>
    <property type="match status" value="1"/>
</dbReference>
<evidence type="ECO:0000256" key="6">
    <source>
        <dbReference type="SAM" id="MobiDB-lite"/>
    </source>
</evidence>
<dbReference type="GO" id="GO:0006281">
    <property type="term" value="P:DNA repair"/>
    <property type="evidence" value="ECO:0007669"/>
    <property type="project" value="TreeGrafter"/>
</dbReference>
<keyword evidence="3" id="KW-0498">Mitosis</keyword>
<dbReference type="AlphaFoldDB" id="A0A0N0NN96"/>
<dbReference type="InterPro" id="IPR039776">
    <property type="entry name" value="Pds5"/>
</dbReference>
<comment type="subcellular location">
    <subcellularLocation>
        <location evidence="1">Nucleus</location>
    </subcellularLocation>
</comment>
<accession>A0A0N0NN96</accession>
<keyword evidence="8" id="KW-1185">Reference proteome</keyword>
<dbReference type="STRING" id="1664694.A0A0N0NN96"/>
<dbReference type="GO" id="GO:0000785">
    <property type="term" value="C:chromatin"/>
    <property type="evidence" value="ECO:0007669"/>
    <property type="project" value="TreeGrafter"/>
</dbReference>
<keyword evidence="5" id="KW-0131">Cell cycle</keyword>